<evidence type="ECO:0000313" key="4">
    <source>
        <dbReference type="EMBL" id="MBP1938443.1"/>
    </source>
</evidence>
<evidence type="ECO:0000259" key="3">
    <source>
        <dbReference type="PROSITE" id="PS50198"/>
    </source>
</evidence>
<dbReference type="SUPFAM" id="SSF54534">
    <property type="entry name" value="FKBP-like"/>
    <property type="match status" value="1"/>
</dbReference>
<dbReference type="InterPro" id="IPR046357">
    <property type="entry name" value="PPIase_dom_sf"/>
</dbReference>
<evidence type="ECO:0000313" key="5">
    <source>
        <dbReference type="Proteomes" id="UP001519273"/>
    </source>
</evidence>
<name>A0ABS4H7D7_9BACL</name>
<dbReference type="GO" id="GO:0003755">
    <property type="term" value="F:peptidyl-prolyl cis-trans isomerase activity"/>
    <property type="evidence" value="ECO:0007669"/>
    <property type="project" value="UniProtKB-EC"/>
</dbReference>
<proteinExistence type="predicted"/>
<dbReference type="Pfam" id="PF13616">
    <property type="entry name" value="Rotamase_3"/>
    <property type="match status" value="1"/>
</dbReference>
<keyword evidence="2" id="KW-0732">Signal</keyword>
<dbReference type="Proteomes" id="UP001519273">
    <property type="component" value="Unassembled WGS sequence"/>
</dbReference>
<gene>
    <name evidence="4" type="ORF">J2Z20_003365</name>
</gene>
<keyword evidence="1 4" id="KW-0413">Isomerase</keyword>
<comment type="caution">
    <text evidence="4">The sequence shown here is derived from an EMBL/GenBank/DDBJ whole genome shotgun (WGS) entry which is preliminary data.</text>
</comment>
<dbReference type="RefSeq" id="WP_209852949.1">
    <property type="nucleotide sequence ID" value="NZ_CBCRVE010000015.1"/>
</dbReference>
<dbReference type="InterPro" id="IPR027304">
    <property type="entry name" value="Trigger_fact/SurA_dom_sf"/>
</dbReference>
<reference evidence="4 5" key="1">
    <citation type="submission" date="2021-03" db="EMBL/GenBank/DDBJ databases">
        <title>Genomic Encyclopedia of Type Strains, Phase IV (KMG-IV): sequencing the most valuable type-strain genomes for metagenomic binning, comparative biology and taxonomic classification.</title>
        <authorList>
            <person name="Goeker M."/>
        </authorList>
    </citation>
    <scope>NUCLEOTIDE SEQUENCE [LARGE SCALE GENOMIC DNA]</scope>
    <source>
        <strain evidence="4 5">DSM 23491</strain>
    </source>
</reference>
<dbReference type="Gene3D" id="3.10.50.40">
    <property type="match status" value="1"/>
</dbReference>
<dbReference type="PANTHER" id="PTHR47245:SF2">
    <property type="entry name" value="PEPTIDYL-PROLYL CIS-TRANS ISOMERASE HP_0175-RELATED"/>
    <property type="match status" value="1"/>
</dbReference>
<dbReference type="PROSITE" id="PS51257">
    <property type="entry name" value="PROKAR_LIPOPROTEIN"/>
    <property type="match status" value="1"/>
</dbReference>
<dbReference type="SUPFAM" id="SSF109998">
    <property type="entry name" value="Triger factor/SurA peptide-binding domain-like"/>
    <property type="match status" value="1"/>
</dbReference>
<feature type="chain" id="PRO_5046505653" evidence="2">
    <location>
        <begin position="28"/>
        <end position="325"/>
    </location>
</feature>
<dbReference type="InterPro" id="IPR050245">
    <property type="entry name" value="PrsA_foldase"/>
</dbReference>
<dbReference type="EMBL" id="JAGGKP010000015">
    <property type="protein sequence ID" value="MBP1938443.1"/>
    <property type="molecule type" value="Genomic_DNA"/>
</dbReference>
<accession>A0ABS4H7D7</accession>
<protein>
    <submittedName>
        <fullName evidence="4">Foldase protein PrsA</fullName>
        <ecNumber evidence="4">5.2.1.8</ecNumber>
    </submittedName>
</protein>
<evidence type="ECO:0000256" key="2">
    <source>
        <dbReference type="SAM" id="SignalP"/>
    </source>
</evidence>
<evidence type="ECO:0000256" key="1">
    <source>
        <dbReference type="PROSITE-ProRule" id="PRU00278"/>
    </source>
</evidence>
<keyword evidence="5" id="KW-1185">Reference proteome</keyword>
<organism evidence="4 5">
    <name type="scientific">Paenibacillus sediminis</name>
    <dbReference type="NCBI Taxonomy" id="664909"/>
    <lineage>
        <taxon>Bacteria</taxon>
        <taxon>Bacillati</taxon>
        <taxon>Bacillota</taxon>
        <taxon>Bacilli</taxon>
        <taxon>Bacillales</taxon>
        <taxon>Paenibacillaceae</taxon>
        <taxon>Paenibacillus</taxon>
    </lineage>
</organism>
<keyword evidence="1" id="KW-0697">Rotamase</keyword>
<feature type="signal peptide" evidence="2">
    <location>
        <begin position="1"/>
        <end position="27"/>
    </location>
</feature>
<dbReference type="PANTHER" id="PTHR47245">
    <property type="entry name" value="PEPTIDYLPROLYL ISOMERASE"/>
    <property type="match status" value="1"/>
</dbReference>
<dbReference type="InterPro" id="IPR000297">
    <property type="entry name" value="PPIase_PpiC"/>
</dbReference>
<dbReference type="PROSITE" id="PS50198">
    <property type="entry name" value="PPIC_PPIASE_2"/>
    <property type="match status" value="1"/>
</dbReference>
<sequence>MRLNNSKRLWKMSIFTLIAVLCISVLAACGNKEKVVATYTGGEITQDEFNRELGVMSLLYPEYASVMDMDAFKEYLIKQQIASEYLYKNKVSAKEKEEGKRKAEEQLKAMKASVSADQLKKMLDAKKLTEQNLDDYMIRNFAVVQYWSDQVKDDEIKAKFEQTKDNYTIASVRHVLIAFTDANNKTRSKDDALKLAKEVKAKLDNGADFAAIAKQYSDDPGSKDKGGLYENTPVGNWVDEFKKAALTLPLHKISDPIETQYGYHIMRVESRKETKFEDLTKDQIESIRQLVGSEKMDKFIENDLKNMIKKVDLPKSDKSSSSTKK</sequence>
<feature type="domain" description="PpiC" evidence="3">
    <location>
        <begin position="172"/>
        <end position="270"/>
    </location>
</feature>
<dbReference type="EC" id="5.2.1.8" evidence="4"/>